<dbReference type="RefSeq" id="WP_009580016.1">
    <property type="nucleotide sequence ID" value="NZ_AMZN01000039.1"/>
</dbReference>
<name>L8JVB0_9BACT</name>
<evidence type="ECO:0000313" key="2">
    <source>
        <dbReference type="Proteomes" id="UP000011135"/>
    </source>
</evidence>
<dbReference type="EMBL" id="AMZN01000039">
    <property type="protein sequence ID" value="ELR71539.1"/>
    <property type="molecule type" value="Genomic_DNA"/>
</dbReference>
<keyword evidence="2" id="KW-1185">Reference proteome</keyword>
<accession>L8JVB0</accession>
<dbReference type="InterPro" id="IPR059231">
    <property type="entry name" value="Leader_pinensin"/>
</dbReference>
<protein>
    <submittedName>
        <fullName evidence="1">Uncharacterized protein</fullName>
    </submittedName>
</protein>
<dbReference type="AlphaFoldDB" id="L8JVB0"/>
<dbReference type="NCBIfam" id="NF038180">
    <property type="entry name" value="leader_pinensin"/>
    <property type="match status" value="1"/>
</dbReference>
<sequence length="64" mass="6944">MKKMNLKNLKVQSFVTSLEKGNEQTVKGGGTTDLGIFTVNCTPRCEHTIADVGCGLRTALQQEC</sequence>
<dbReference type="Proteomes" id="UP000011135">
    <property type="component" value="Unassembled WGS sequence"/>
</dbReference>
<reference evidence="1 2" key="1">
    <citation type="submission" date="2012-12" db="EMBL/GenBank/DDBJ databases">
        <title>Genome assembly of Fulvivirga imtechensis AK7.</title>
        <authorList>
            <person name="Nupur N."/>
            <person name="Khatri I."/>
            <person name="Kumar R."/>
            <person name="Subramanian S."/>
            <person name="Pinnaka A."/>
        </authorList>
    </citation>
    <scope>NUCLEOTIDE SEQUENCE [LARGE SCALE GENOMIC DNA]</scope>
    <source>
        <strain evidence="1 2">AK7</strain>
    </source>
</reference>
<organism evidence="1 2">
    <name type="scientific">Fulvivirga imtechensis AK7</name>
    <dbReference type="NCBI Taxonomy" id="1237149"/>
    <lineage>
        <taxon>Bacteria</taxon>
        <taxon>Pseudomonadati</taxon>
        <taxon>Bacteroidota</taxon>
        <taxon>Cytophagia</taxon>
        <taxon>Cytophagales</taxon>
        <taxon>Fulvivirgaceae</taxon>
        <taxon>Fulvivirga</taxon>
    </lineage>
</organism>
<comment type="caution">
    <text evidence="1">The sequence shown here is derived from an EMBL/GenBank/DDBJ whole genome shotgun (WGS) entry which is preliminary data.</text>
</comment>
<evidence type="ECO:0000313" key="1">
    <source>
        <dbReference type="EMBL" id="ELR71539.1"/>
    </source>
</evidence>
<gene>
    <name evidence="1" type="ORF">C900_02602</name>
</gene>
<proteinExistence type="predicted"/>